<keyword evidence="2" id="KW-0677">Repeat</keyword>
<evidence type="ECO:0000256" key="4">
    <source>
        <dbReference type="SAM" id="Phobius"/>
    </source>
</evidence>
<dbReference type="InterPro" id="IPR019775">
    <property type="entry name" value="WD40_repeat_CS"/>
</dbReference>
<name>A0AB38RMP0_RHOSG</name>
<feature type="repeat" description="WD" evidence="3">
    <location>
        <begin position="552"/>
        <end position="593"/>
    </location>
</feature>
<sequence length="1209" mass="128806">MAVWREWWAEAQTGSRQAADPSSAAPTACPYLGLASYTVTDRDRFFGRERSIEEAVSALQGATTSGMFVLYAASGTGKSSLLHAGIAGRAATHGLTWGSTKPWSIETVDPGPDPFGALTRIFPGIREAESSDDYRTVLDDYLADTENDALLLIVDQFEQVLTAGAHDATRDEFIDRLDRLSRVVSSTSTIRVVIGVRADFVPECLQHAPLADALQHRQIVLAPMSSEELAEAIKLPAAAVNAELEPGLSERIISDLDATRVGHNQSVLPLMSHVLESMWMHRDQAGNLTLRAYEAAGGIEGSVNRAAENAWKVLDDDDRAVAPALLLRLVQIGDGARDTRRAVPRAELLRVGGADARNGRVIEALTTARLLTVDDAGLVTFAHEVVIDSWIRLHNMISANRASNMLRQTFERDAAEWDRRGRQSADLWAGDRLHDVIAQLDDHPLTPMAYSFRRDAIKKQERRKLQKRGAVSAIAAFVAVLMVVSVFAFRASARSDVLASSAQFREVLSTADRLQQSNPSLSAQLVLAARNMQPAETSRVLATQDAPMATPAVGHENAIYTAAYRPDGKVLATASGDHTTRLWDVSNPQAPTPIGSPLEGHTSFVTAAAWSPDGAMLATASGDGTVRLWDVRNPLSPEAIGSPLQSAGGTVYVVSFSPDGRTLAAPNDDGTTGLWDVSNPEAASLLTPPLAGPAGPVRTSAFSPDGKLLAVGSDDKTVWLWNVSDPSNPVIATAPLTGFARAAHSVAFSPNGQLLAAGSDDRTARVWNIGNPAQPTLEGPPLTGHTGALWSIAFGPDSQTLATASWDGTARLWNLRDPSRPRSLGQPLAGSNGGMITVAFAPDGATMATGSQDGVLRMWNRPTSVIDAHTDRVMTPRFSSDGSHMATGSVDGTLQVWDTSDPDHPIARGRVVVPNGQIDNLQISPDGRTVLTTGGNDRAVLLWDASDPDTIRPLGRLELETRYAYLMAITPDGRTLVTGSSDNSLQFWDITDISAPAPLGQPLPVPGDLLTNAAFSPDGRTLAIAASGTNDITLLDSSDPSRPKMLQPLTGHTKQAESVVFSPDGKTLASAGDDQTIRFWDVAKPSEAQGIGDPLIGQSSTIRSVAFATDGRTLASGSDEGTVQLWDTTNIAAPIKLGGSIASIGATRWYIAFSPTSNHLAAGGEGGAVRLWNLTQRAAETRVCKNTNNVLTDATWDQLFPELPYRTTC</sequence>
<feature type="repeat" description="WD" evidence="3">
    <location>
        <begin position="1095"/>
        <end position="1127"/>
    </location>
</feature>
<feature type="repeat" description="WD" evidence="3">
    <location>
        <begin position="1049"/>
        <end position="1090"/>
    </location>
</feature>
<accession>A0AB38RMP0</accession>
<keyword evidence="1 3" id="KW-0853">WD repeat</keyword>
<evidence type="ECO:0000256" key="3">
    <source>
        <dbReference type="PROSITE-ProRule" id="PRU00221"/>
    </source>
</evidence>
<dbReference type="InterPro" id="IPR001680">
    <property type="entry name" value="WD40_rpt"/>
</dbReference>
<geneLocation type="plasmid" evidence="6 7">
    <name>pdjl-6-3</name>
</geneLocation>
<feature type="repeat" description="WD" evidence="3">
    <location>
        <begin position="782"/>
        <end position="823"/>
    </location>
</feature>
<dbReference type="InterPro" id="IPR049052">
    <property type="entry name" value="nSTAND1"/>
</dbReference>
<keyword evidence="6" id="KW-0614">Plasmid</keyword>
<evidence type="ECO:0000256" key="1">
    <source>
        <dbReference type="ARBA" id="ARBA00022574"/>
    </source>
</evidence>
<feature type="repeat" description="WD" evidence="3">
    <location>
        <begin position="911"/>
        <end position="953"/>
    </location>
</feature>
<feature type="domain" description="Novel STAND NTPase 1" evidence="5">
    <location>
        <begin position="30"/>
        <end position="424"/>
    </location>
</feature>
<feature type="repeat" description="WD" evidence="3">
    <location>
        <begin position="828"/>
        <end position="860"/>
    </location>
</feature>
<evidence type="ECO:0000313" key="7">
    <source>
        <dbReference type="Proteomes" id="UP000831484"/>
    </source>
</evidence>
<feature type="repeat" description="WD" evidence="3">
    <location>
        <begin position="866"/>
        <end position="898"/>
    </location>
</feature>
<dbReference type="SMART" id="SM00320">
    <property type="entry name" value="WD40"/>
    <property type="match status" value="14"/>
</dbReference>
<keyword evidence="4" id="KW-0472">Membrane</keyword>
<dbReference type="RefSeq" id="WP_082893190.1">
    <property type="nucleotide sequence ID" value="NZ_CP096566.1"/>
</dbReference>
<feature type="repeat" description="WD" evidence="3">
    <location>
        <begin position="644"/>
        <end position="685"/>
    </location>
</feature>
<dbReference type="InterPro" id="IPR020472">
    <property type="entry name" value="WD40_PAC1"/>
</dbReference>
<dbReference type="Pfam" id="PF00400">
    <property type="entry name" value="WD40"/>
    <property type="match status" value="13"/>
</dbReference>
<dbReference type="AlphaFoldDB" id="A0AB38RMP0"/>
<dbReference type="PROSITE" id="PS00678">
    <property type="entry name" value="WD_REPEATS_1"/>
    <property type="match status" value="6"/>
</dbReference>
<dbReference type="Proteomes" id="UP000831484">
    <property type="component" value="Plasmid pdjl-6-3"/>
</dbReference>
<dbReference type="SUPFAM" id="SSF52540">
    <property type="entry name" value="P-loop containing nucleoside triphosphate hydrolases"/>
    <property type="match status" value="1"/>
</dbReference>
<feature type="repeat" description="WD" evidence="3">
    <location>
        <begin position="1151"/>
        <end position="1182"/>
    </location>
</feature>
<dbReference type="InterPro" id="IPR027417">
    <property type="entry name" value="P-loop_NTPase"/>
</dbReference>
<keyword evidence="7" id="KW-1185">Reference proteome</keyword>
<dbReference type="InterPro" id="IPR015943">
    <property type="entry name" value="WD40/YVTN_repeat-like_dom_sf"/>
</dbReference>
<evidence type="ECO:0000313" key="6">
    <source>
        <dbReference type="EMBL" id="UPU46430.1"/>
    </source>
</evidence>
<feature type="repeat" description="WD" evidence="3">
    <location>
        <begin position="690"/>
        <end position="724"/>
    </location>
</feature>
<gene>
    <name evidence="6" type="ORF">M0639_30775</name>
</gene>
<proteinExistence type="predicted"/>
<dbReference type="PANTHER" id="PTHR19848">
    <property type="entry name" value="WD40 REPEAT PROTEIN"/>
    <property type="match status" value="1"/>
</dbReference>
<organism evidence="6 7">
    <name type="scientific">Rhodococcus qingshengii JCM 15477</name>
    <dbReference type="NCBI Taxonomy" id="1303681"/>
    <lineage>
        <taxon>Bacteria</taxon>
        <taxon>Bacillati</taxon>
        <taxon>Actinomycetota</taxon>
        <taxon>Actinomycetes</taxon>
        <taxon>Mycobacteriales</taxon>
        <taxon>Nocardiaceae</taxon>
        <taxon>Rhodococcus</taxon>
        <taxon>Rhodococcus erythropolis group</taxon>
    </lineage>
</organism>
<feature type="repeat" description="WD" evidence="3">
    <location>
        <begin position="598"/>
        <end position="633"/>
    </location>
</feature>
<dbReference type="EMBL" id="CP096566">
    <property type="protein sequence ID" value="UPU46430.1"/>
    <property type="molecule type" value="Genomic_DNA"/>
</dbReference>
<dbReference type="PROSITE" id="PS50082">
    <property type="entry name" value="WD_REPEATS_2"/>
    <property type="match status" value="13"/>
</dbReference>
<evidence type="ECO:0000256" key="2">
    <source>
        <dbReference type="ARBA" id="ARBA00022737"/>
    </source>
</evidence>
<feature type="repeat" description="WD" evidence="3">
    <location>
        <begin position="736"/>
        <end position="769"/>
    </location>
</feature>
<dbReference type="CDD" id="cd00200">
    <property type="entry name" value="WD40"/>
    <property type="match status" value="2"/>
</dbReference>
<dbReference type="Gene3D" id="3.40.50.300">
    <property type="entry name" value="P-loop containing nucleotide triphosphate hydrolases"/>
    <property type="match status" value="1"/>
</dbReference>
<reference evidence="7" key="1">
    <citation type="journal article" date="2022" name="Environ. Microbiol.">
        <title>Functional analysis, diversity, and distribution of carbendazim hydrolases MheI and CbmA, responsible for the initial step in carbendazim degradation.</title>
        <authorList>
            <person name="Zhang M."/>
            <person name="Bai X."/>
            <person name="Li Q."/>
            <person name="Zhang L."/>
            <person name="Zhu Q."/>
            <person name="Gao S."/>
            <person name="Ke Z."/>
            <person name="Jiang M."/>
            <person name="Hu J."/>
            <person name="Qiu J."/>
            <person name="Hong Q."/>
        </authorList>
    </citation>
    <scope>NUCLEOTIDE SEQUENCE [LARGE SCALE GENOMIC DNA]</scope>
    <source>
        <strain evidence="7">djl-6</strain>
    </source>
</reference>
<dbReference type="SUPFAM" id="SSF82171">
    <property type="entry name" value="DPP6 N-terminal domain-like"/>
    <property type="match status" value="1"/>
</dbReference>
<dbReference type="SUPFAM" id="SSF50978">
    <property type="entry name" value="WD40 repeat-like"/>
    <property type="match status" value="2"/>
</dbReference>
<dbReference type="PRINTS" id="PR00320">
    <property type="entry name" value="GPROTEINBRPT"/>
</dbReference>
<keyword evidence="4" id="KW-1133">Transmembrane helix</keyword>
<dbReference type="Gene3D" id="2.130.10.10">
    <property type="entry name" value="YVTN repeat-like/Quinoprotein amine dehydrogenase"/>
    <property type="match status" value="5"/>
</dbReference>
<dbReference type="InterPro" id="IPR036322">
    <property type="entry name" value="WD40_repeat_dom_sf"/>
</dbReference>
<dbReference type="PANTHER" id="PTHR19848:SF8">
    <property type="entry name" value="F-BOX AND WD REPEAT DOMAIN CONTAINING 7"/>
    <property type="match status" value="1"/>
</dbReference>
<keyword evidence="4" id="KW-0812">Transmembrane</keyword>
<dbReference type="Pfam" id="PF20703">
    <property type="entry name" value="nSTAND1"/>
    <property type="match status" value="1"/>
</dbReference>
<protein>
    <submittedName>
        <fullName evidence="6">PD40 domain-containing protein</fullName>
    </submittedName>
</protein>
<evidence type="ECO:0000259" key="5">
    <source>
        <dbReference type="Pfam" id="PF20703"/>
    </source>
</evidence>
<feature type="transmembrane region" description="Helical" evidence="4">
    <location>
        <begin position="469"/>
        <end position="489"/>
    </location>
</feature>
<feature type="repeat" description="WD" evidence="3">
    <location>
        <begin position="967"/>
        <end position="990"/>
    </location>
</feature>
<dbReference type="PROSITE" id="PS50294">
    <property type="entry name" value="WD_REPEATS_REGION"/>
    <property type="match status" value="11"/>
</dbReference>